<dbReference type="Proteomes" id="UP000728032">
    <property type="component" value="Unassembled WGS sequence"/>
</dbReference>
<evidence type="ECO:0000313" key="3">
    <source>
        <dbReference type="Proteomes" id="UP000728032"/>
    </source>
</evidence>
<dbReference type="InterPro" id="IPR016024">
    <property type="entry name" value="ARM-type_fold"/>
</dbReference>
<dbReference type="PANTHER" id="PTHR10182:SF3">
    <property type="entry name" value="PROTEIN MO25"/>
    <property type="match status" value="1"/>
</dbReference>
<dbReference type="SUPFAM" id="SSF52047">
    <property type="entry name" value="RNI-like"/>
    <property type="match status" value="1"/>
</dbReference>
<dbReference type="EMBL" id="OC915944">
    <property type="protein sequence ID" value="CAD7642534.1"/>
    <property type="molecule type" value="Genomic_DNA"/>
</dbReference>
<gene>
    <name evidence="2" type="ORF">ONB1V03_LOCUS3640</name>
</gene>
<dbReference type="Gene3D" id="1.25.10.10">
    <property type="entry name" value="Leucine-rich Repeat Variant"/>
    <property type="match status" value="1"/>
</dbReference>
<keyword evidence="3" id="KW-1185">Reference proteome</keyword>
<dbReference type="InterPro" id="IPR013878">
    <property type="entry name" value="Mo25"/>
</dbReference>
<accession>A0A7R9QEA8</accession>
<dbReference type="InterPro" id="IPR011989">
    <property type="entry name" value="ARM-like"/>
</dbReference>
<dbReference type="Gene3D" id="3.80.10.10">
    <property type="entry name" value="Ribonuclease Inhibitor"/>
    <property type="match status" value="1"/>
</dbReference>
<dbReference type="SUPFAM" id="SSF48371">
    <property type="entry name" value="ARM repeat"/>
    <property type="match status" value="1"/>
</dbReference>
<proteinExistence type="inferred from homology"/>
<dbReference type="GO" id="GO:0043539">
    <property type="term" value="F:protein serine/threonine kinase activator activity"/>
    <property type="evidence" value="ECO:0007669"/>
    <property type="project" value="TreeGrafter"/>
</dbReference>
<name>A0A7R9QEA8_9ACAR</name>
<dbReference type="InterPro" id="IPR032675">
    <property type="entry name" value="LRR_dom_sf"/>
</dbReference>
<reference evidence="2" key="1">
    <citation type="submission" date="2020-11" db="EMBL/GenBank/DDBJ databases">
        <authorList>
            <person name="Tran Van P."/>
        </authorList>
    </citation>
    <scope>NUCLEOTIDE SEQUENCE</scope>
</reference>
<dbReference type="GO" id="GO:0035556">
    <property type="term" value="P:intracellular signal transduction"/>
    <property type="evidence" value="ECO:0007669"/>
    <property type="project" value="TreeGrafter"/>
</dbReference>
<dbReference type="PANTHER" id="PTHR10182">
    <property type="entry name" value="CALCIUM-BINDING PROTEIN 39-RELATED"/>
    <property type="match status" value="1"/>
</dbReference>
<dbReference type="AlphaFoldDB" id="A0A7R9QEA8"/>
<comment type="similarity">
    <text evidence="1">Belongs to the Mo25 family.</text>
</comment>
<organism evidence="2">
    <name type="scientific">Oppiella nova</name>
    <dbReference type="NCBI Taxonomy" id="334625"/>
    <lineage>
        <taxon>Eukaryota</taxon>
        <taxon>Metazoa</taxon>
        <taxon>Ecdysozoa</taxon>
        <taxon>Arthropoda</taxon>
        <taxon>Chelicerata</taxon>
        <taxon>Arachnida</taxon>
        <taxon>Acari</taxon>
        <taxon>Acariformes</taxon>
        <taxon>Sarcoptiformes</taxon>
        <taxon>Oribatida</taxon>
        <taxon>Brachypylina</taxon>
        <taxon>Oppioidea</taxon>
        <taxon>Oppiidae</taxon>
        <taxon>Oppiella</taxon>
    </lineage>
</organism>
<evidence type="ECO:0000256" key="1">
    <source>
        <dbReference type="ARBA" id="ARBA00011012"/>
    </source>
</evidence>
<sequence>MVRTVIASCDHDLDHLSIIWSTQTLIELRISEGQCRQLCRKYPNLRVLQLQSYPSILPQLEALVLLNPFHNQPDLPKYDSTVFRSMNPDIRVIHTDYYLLYGDVLQELAHKPLNRLEELRVSNMRFEHNFTAIIGQHFQSLRRLYLWMDCYEDEDETYEDINEFFRDLCRLKNLEELSVDLESVHSLDSNEIQLLNGCPQLRSLTLMADFTTGVIDAIEKYCATHPILRRLRVWPQNYEEMTVESVKTFVRIANQRPDLSVRCIFSEELEVDIELLTFNNLDDYYIRRKAIRLLSDLLYDRSHQIVMKRYVDSVDNLKIIKTLMDSDCLYVSFDAFLVFHVFVVHPNKSESVDKYMDQNKVDFIKFIENFQKDRKDMKLYVQEKANMIRIRDRKDMKLYVQEKANMIRLLNGEQLTKEPIISTQQLQLPTSYLQQDIEHINSRVKGQIPIPNHIVISDTTGYARGTPIILRYGEIS</sequence>
<evidence type="ECO:0000313" key="2">
    <source>
        <dbReference type="EMBL" id="CAD7642534.1"/>
    </source>
</evidence>
<dbReference type="Pfam" id="PF08569">
    <property type="entry name" value="Mo25"/>
    <property type="match status" value="1"/>
</dbReference>
<protein>
    <submittedName>
        <fullName evidence="2">Uncharacterized protein</fullName>
    </submittedName>
</protein>
<dbReference type="EMBL" id="CAJPVJ010001119">
    <property type="protein sequence ID" value="CAG2164080.1"/>
    <property type="molecule type" value="Genomic_DNA"/>
</dbReference>